<reference evidence="3 4" key="2">
    <citation type="submission" date="2016-05" db="EMBL/GenBank/DDBJ databases">
        <authorList>
            <person name="Naeem Raeece"/>
        </authorList>
    </citation>
    <scope>NUCLEOTIDE SEQUENCE [LARGE SCALE GENOMIC DNA]</scope>
</reference>
<evidence type="ECO:0000313" key="4">
    <source>
        <dbReference type="Proteomes" id="UP000078555"/>
    </source>
</evidence>
<evidence type="ECO:0000313" key="1">
    <source>
        <dbReference type="EMBL" id="SBT56192.1"/>
    </source>
</evidence>
<gene>
    <name evidence="1" type="ORF">POVWA1_074880</name>
    <name evidence="2" type="ORF">POVWA2_087900</name>
</gene>
<dbReference type="EMBL" id="FLRD01001021">
    <property type="protein sequence ID" value="SBT56192.1"/>
    <property type="molecule type" value="Genomic_DNA"/>
</dbReference>
<protein>
    <submittedName>
        <fullName evidence="1">PIR Superfamily Protein</fullName>
    </submittedName>
</protein>
<dbReference type="AlphaFoldDB" id="A0A1A9AJ34"/>
<dbReference type="InterPro" id="IPR008780">
    <property type="entry name" value="Plasmodium_Vir"/>
</dbReference>
<name>A0A1A9AJ34_PLAOA</name>
<keyword evidence="4" id="KW-1185">Reference proteome</keyword>
<proteinExistence type="predicted"/>
<dbReference type="Proteomes" id="UP000078555">
    <property type="component" value="Unassembled WGS sequence"/>
</dbReference>
<sequence length="204" mass="23233">MSGANLYLGLGYRELDHSDLYILSFFSDDTTPINHASDSIDTIWSNLVKDRHAEYCEYIEKKSYSYDNFDNVCTKEESNCSHFYNKYKEHNPNTVFKTLKCPENIKTARFAAPEASSMDHSLKQELGAPYGSHGMKLATETSQMVTKFGAFYTPLCTYIRKLGVYHQSRMSNVDAVVDEFLSRSQESGDILFGSTGNYILCQHM</sequence>
<dbReference type="Proteomes" id="UP000078550">
    <property type="component" value="Unassembled WGS sequence"/>
</dbReference>
<accession>A0A1A9AJ34</accession>
<evidence type="ECO:0000313" key="3">
    <source>
        <dbReference type="Proteomes" id="UP000078550"/>
    </source>
</evidence>
<dbReference type="Pfam" id="PF05795">
    <property type="entry name" value="Plasmodium_Vir"/>
    <property type="match status" value="1"/>
</dbReference>
<organism evidence="1 4">
    <name type="scientific">Plasmodium ovale wallikeri</name>
    <dbReference type="NCBI Taxonomy" id="864142"/>
    <lineage>
        <taxon>Eukaryota</taxon>
        <taxon>Sar</taxon>
        <taxon>Alveolata</taxon>
        <taxon>Apicomplexa</taxon>
        <taxon>Aconoidasida</taxon>
        <taxon>Haemosporida</taxon>
        <taxon>Plasmodiidae</taxon>
        <taxon>Plasmodium</taxon>
        <taxon>Plasmodium (Plasmodium)</taxon>
    </lineage>
</organism>
<reference evidence="1" key="1">
    <citation type="submission" date="2016-05" db="EMBL/GenBank/DDBJ databases">
        <authorList>
            <person name="Lavstsen T."/>
            <person name="Jespersen J.S."/>
        </authorList>
    </citation>
    <scope>NUCLEOTIDE SEQUENCE [LARGE SCALE GENOMIC DNA]</scope>
</reference>
<dbReference type="EMBL" id="FLRE01002580">
    <property type="protein sequence ID" value="SBT58798.1"/>
    <property type="molecule type" value="Genomic_DNA"/>
</dbReference>
<evidence type="ECO:0000313" key="2">
    <source>
        <dbReference type="EMBL" id="SBT58798.1"/>
    </source>
</evidence>